<protein>
    <recommendedName>
        <fullName evidence="4">Cellulose biosynthesis protein BcsS</fullName>
    </recommendedName>
</protein>
<dbReference type="KEGG" id="nha:Nham_2600"/>
<sequence>MGVSRATCLAALLTCATMGQPLAQPAAAGPPLADYLSGGSKPERFLFFSGVDLWRNGQAGYDGMLLAPQGDLNKDGLLIRLFMSGDFERYDTPTQRFTTNIFRASVLPGWRVKRGNVEIKVFAGPAVESHALKPDISTDKLRGSHFGARVATELWWEPMSAMMVAAAASATTIGSGYSARAAAGWRLLDRFWIGPEVSASADEYSTQYRIGAHFTGFKTGPLEWSVGAGFVEDSFDRSGIYGRVGILIRQ</sequence>
<dbReference type="eggNOG" id="COG3637">
    <property type="taxonomic scope" value="Bacteria"/>
</dbReference>
<evidence type="ECO:0000256" key="1">
    <source>
        <dbReference type="SAM" id="SignalP"/>
    </source>
</evidence>
<feature type="signal peptide" evidence="1">
    <location>
        <begin position="1"/>
        <end position="23"/>
    </location>
</feature>
<keyword evidence="3" id="KW-1185">Reference proteome</keyword>
<dbReference type="EMBL" id="CP000319">
    <property type="protein sequence ID" value="ABE63382.1"/>
    <property type="molecule type" value="Genomic_DNA"/>
</dbReference>
<dbReference type="HOGENOM" id="CLU_080719_0_0_5"/>
<dbReference type="AlphaFoldDB" id="Q1QK65"/>
<keyword evidence="1" id="KW-0732">Signal</keyword>
<evidence type="ECO:0000313" key="3">
    <source>
        <dbReference type="Proteomes" id="UP000001953"/>
    </source>
</evidence>
<evidence type="ECO:0000313" key="2">
    <source>
        <dbReference type="EMBL" id="ABE63382.1"/>
    </source>
</evidence>
<dbReference type="InterPro" id="IPR031485">
    <property type="entry name" value="CBP_BcsS"/>
</dbReference>
<gene>
    <name evidence="2" type="ordered locus">Nham_2600</name>
</gene>
<reference evidence="2 3" key="1">
    <citation type="submission" date="2006-03" db="EMBL/GenBank/DDBJ databases">
        <title>Complete sequence of chromosome of Nitrobacter hamburgensis X14.</title>
        <authorList>
            <consortium name="US DOE Joint Genome Institute"/>
            <person name="Copeland A."/>
            <person name="Lucas S."/>
            <person name="Lapidus A."/>
            <person name="Barry K."/>
            <person name="Detter J.C."/>
            <person name="Glavina del Rio T."/>
            <person name="Hammon N."/>
            <person name="Israni S."/>
            <person name="Dalin E."/>
            <person name="Tice H."/>
            <person name="Pitluck S."/>
            <person name="Chain P."/>
            <person name="Malfatti S."/>
            <person name="Shin M."/>
            <person name="Vergez L."/>
            <person name="Schmutz J."/>
            <person name="Larimer F."/>
            <person name="Land M."/>
            <person name="Hauser L."/>
            <person name="Kyrpides N."/>
            <person name="Ivanova N."/>
            <person name="Ward B."/>
            <person name="Arp D."/>
            <person name="Klotz M."/>
            <person name="Stein L."/>
            <person name="O'Mullan G."/>
            <person name="Starkenburg S."/>
            <person name="Sayavedra L."/>
            <person name="Poret-Peterson A.T."/>
            <person name="Gentry M.E."/>
            <person name="Bruce D."/>
            <person name="Richardson P."/>
        </authorList>
    </citation>
    <scope>NUCLEOTIDE SEQUENCE [LARGE SCALE GENOMIC DNA]</scope>
    <source>
        <strain evidence="3">DSM 10229 / NCIMB 13809 / X14</strain>
    </source>
</reference>
<dbReference type="OrthoDB" id="8479338at2"/>
<dbReference type="Pfam" id="PF17036">
    <property type="entry name" value="CBP_BcsS"/>
    <property type="match status" value="1"/>
</dbReference>
<evidence type="ECO:0008006" key="4">
    <source>
        <dbReference type="Google" id="ProtNLM"/>
    </source>
</evidence>
<name>Q1QK65_NITHX</name>
<proteinExistence type="predicted"/>
<accession>Q1QK65</accession>
<organism evidence="2 3">
    <name type="scientific">Nitrobacter hamburgensis (strain DSM 10229 / NCIMB 13809 / X14)</name>
    <dbReference type="NCBI Taxonomy" id="323097"/>
    <lineage>
        <taxon>Bacteria</taxon>
        <taxon>Pseudomonadati</taxon>
        <taxon>Pseudomonadota</taxon>
        <taxon>Alphaproteobacteria</taxon>
        <taxon>Hyphomicrobiales</taxon>
        <taxon>Nitrobacteraceae</taxon>
        <taxon>Nitrobacter</taxon>
    </lineage>
</organism>
<feature type="chain" id="PRO_5004195758" description="Cellulose biosynthesis protein BcsS" evidence="1">
    <location>
        <begin position="24"/>
        <end position="250"/>
    </location>
</feature>
<dbReference type="Proteomes" id="UP000001953">
    <property type="component" value="Chromosome"/>
</dbReference>